<evidence type="ECO:0000313" key="2">
    <source>
        <dbReference type="EMBL" id="KAB2628839.1"/>
    </source>
</evidence>
<organism evidence="2 3">
    <name type="scientific">Pyrus ussuriensis x Pyrus communis</name>
    <dbReference type="NCBI Taxonomy" id="2448454"/>
    <lineage>
        <taxon>Eukaryota</taxon>
        <taxon>Viridiplantae</taxon>
        <taxon>Streptophyta</taxon>
        <taxon>Embryophyta</taxon>
        <taxon>Tracheophyta</taxon>
        <taxon>Spermatophyta</taxon>
        <taxon>Magnoliopsida</taxon>
        <taxon>eudicotyledons</taxon>
        <taxon>Gunneridae</taxon>
        <taxon>Pentapetalae</taxon>
        <taxon>rosids</taxon>
        <taxon>fabids</taxon>
        <taxon>Rosales</taxon>
        <taxon>Rosaceae</taxon>
        <taxon>Amygdaloideae</taxon>
        <taxon>Maleae</taxon>
        <taxon>Pyrus</taxon>
    </lineage>
</organism>
<dbReference type="GO" id="GO:0003755">
    <property type="term" value="F:peptidyl-prolyl cis-trans isomerase activity"/>
    <property type="evidence" value="ECO:0007669"/>
    <property type="project" value="InterPro"/>
</dbReference>
<dbReference type="Gene3D" id="2.40.100.10">
    <property type="entry name" value="Cyclophilin-like"/>
    <property type="match status" value="1"/>
</dbReference>
<dbReference type="AlphaFoldDB" id="A0A5N5HLM9"/>
<dbReference type="SUPFAM" id="SSF50891">
    <property type="entry name" value="Cyclophilin-like"/>
    <property type="match status" value="1"/>
</dbReference>
<keyword evidence="2" id="KW-0413">Isomerase</keyword>
<dbReference type="PANTHER" id="PTHR47269:SF1">
    <property type="entry name" value="PEPTIDYL-PROLYL CIS-TRANS ISOMERASE CYP21-4"/>
    <property type="match status" value="1"/>
</dbReference>
<sequence length="220" mass="23671">MDSLSVSNLLGNPPSAPPAALDFDGFVKKGDLPGHAILNTPKGPITVELFKDGSPEVVDRFIDLCQKGHFKGMSFSHVIKHYIIKGGGSQGLGAAEDWISKGKLRSQLVTSPKHEAFMLGTTKMSRLITRRRSVTNEPPALSTSTAPGVSAPLIEQMRARDEQMRAQGEQIKAQGEQVKAYAGQMRDLVRAIQMSGLQISLPVPDLPTPSTSEPLCPTDT</sequence>
<dbReference type="OrthoDB" id="271386at2759"/>
<evidence type="ECO:0000313" key="3">
    <source>
        <dbReference type="Proteomes" id="UP000327157"/>
    </source>
</evidence>
<comment type="caution">
    <text evidence="2">The sequence shown here is derived from an EMBL/GenBank/DDBJ whole genome shotgun (WGS) entry which is preliminary data.</text>
</comment>
<keyword evidence="3" id="KW-1185">Reference proteome</keyword>
<accession>A0A5N5HLM9</accession>
<reference evidence="2 3" key="3">
    <citation type="submission" date="2019-11" db="EMBL/GenBank/DDBJ databases">
        <title>A de novo genome assembly of a pear dwarfing rootstock.</title>
        <authorList>
            <person name="Wang F."/>
            <person name="Wang J."/>
            <person name="Li S."/>
            <person name="Zhang Y."/>
            <person name="Fang M."/>
            <person name="Ma L."/>
            <person name="Zhao Y."/>
            <person name="Jiang S."/>
        </authorList>
    </citation>
    <scope>NUCLEOTIDE SEQUENCE [LARGE SCALE GENOMIC DNA]</scope>
    <source>
        <strain evidence="2">S2</strain>
        <tissue evidence="2">Leaf</tissue>
    </source>
</reference>
<dbReference type="InterPro" id="IPR002130">
    <property type="entry name" value="Cyclophilin-type_PPIase_dom"/>
</dbReference>
<dbReference type="PANTHER" id="PTHR47269">
    <property type="entry name" value="PEPTIDYL-PROLYL CIS-TRANS ISOMERASE CYP21-4"/>
    <property type="match status" value="1"/>
</dbReference>
<proteinExistence type="predicted"/>
<dbReference type="Proteomes" id="UP000327157">
    <property type="component" value="Chromosome 8"/>
</dbReference>
<dbReference type="Pfam" id="PF00160">
    <property type="entry name" value="Pro_isomerase"/>
    <property type="match status" value="1"/>
</dbReference>
<reference evidence="3" key="2">
    <citation type="submission" date="2019-10" db="EMBL/GenBank/DDBJ databases">
        <title>A de novo genome assembly of a pear dwarfing rootstock.</title>
        <authorList>
            <person name="Wang F."/>
            <person name="Wang J."/>
            <person name="Li S."/>
            <person name="Zhang Y."/>
            <person name="Fang M."/>
            <person name="Ma L."/>
            <person name="Zhao Y."/>
            <person name="Jiang S."/>
        </authorList>
    </citation>
    <scope>NUCLEOTIDE SEQUENCE [LARGE SCALE GENOMIC DNA]</scope>
</reference>
<dbReference type="Gene3D" id="6.10.250.40">
    <property type="match status" value="1"/>
</dbReference>
<gene>
    <name evidence="2" type="ORF">D8674_033634</name>
</gene>
<dbReference type="PROSITE" id="PS50072">
    <property type="entry name" value="CSA_PPIASE_2"/>
    <property type="match status" value="1"/>
</dbReference>
<dbReference type="InterPro" id="IPR029000">
    <property type="entry name" value="Cyclophilin-like_dom_sf"/>
</dbReference>
<dbReference type="EMBL" id="SMOL01000148">
    <property type="protein sequence ID" value="KAB2628839.1"/>
    <property type="molecule type" value="Genomic_DNA"/>
</dbReference>
<reference evidence="2 3" key="1">
    <citation type="submission" date="2019-09" db="EMBL/GenBank/DDBJ databases">
        <authorList>
            <person name="Ou C."/>
        </authorList>
    </citation>
    <scope>NUCLEOTIDE SEQUENCE [LARGE SCALE GENOMIC DNA]</scope>
    <source>
        <strain evidence="2">S2</strain>
        <tissue evidence="2">Leaf</tissue>
    </source>
</reference>
<name>A0A5N5HLM9_9ROSA</name>
<evidence type="ECO:0000259" key="1">
    <source>
        <dbReference type="PROSITE" id="PS50072"/>
    </source>
</evidence>
<feature type="domain" description="PPIase cyclophilin-type" evidence="1">
    <location>
        <begin position="39"/>
        <end position="220"/>
    </location>
</feature>
<protein>
    <submittedName>
        <fullName evidence="2">Peptidyl-prolyl cis-trans isomerase CYP21-3</fullName>
    </submittedName>
</protein>